<dbReference type="InterPro" id="IPR013083">
    <property type="entry name" value="Znf_RING/FYVE/PHD"/>
</dbReference>
<dbReference type="EMBL" id="CAJNOU010000620">
    <property type="protein sequence ID" value="CAF1049076.1"/>
    <property type="molecule type" value="Genomic_DNA"/>
</dbReference>
<dbReference type="InterPro" id="IPR003613">
    <property type="entry name" value="Ubox_domain"/>
</dbReference>
<dbReference type="AlphaFoldDB" id="A0A819NGC0"/>
<dbReference type="Gene3D" id="1.25.40.20">
    <property type="entry name" value="Ankyrin repeat-containing domain"/>
    <property type="match status" value="1"/>
</dbReference>
<dbReference type="SMART" id="SM00504">
    <property type="entry name" value="Ubox"/>
    <property type="match status" value="1"/>
</dbReference>
<dbReference type="Gene3D" id="3.30.40.10">
    <property type="entry name" value="Zinc/RING finger domain, C3HC4 (zinc finger)"/>
    <property type="match status" value="1"/>
</dbReference>
<feature type="compositionally biased region" description="Pro residues" evidence="1">
    <location>
        <begin position="261"/>
        <end position="272"/>
    </location>
</feature>
<protein>
    <recommendedName>
        <fullName evidence="2">U-box domain-containing protein</fullName>
    </recommendedName>
</protein>
<evidence type="ECO:0000313" key="5">
    <source>
        <dbReference type="Proteomes" id="UP000663874"/>
    </source>
</evidence>
<evidence type="ECO:0000313" key="3">
    <source>
        <dbReference type="EMBL" id="CAF1049076.1"/>
    </source>
</evidence>
<name>A0A819NGC0_9BILA</name>
<evidence type="ECO:0000259" key="2">
    <source>
        <dbReference type="SMART" id="SM00504"/>
    </source>
</evidence>
<dbReference type="EMBL" id="CAJOBE010006012">
    <property type="protein sequence ID" value="CAF3993036.1"/>
    <property type="molecule type" value="Genomic_DNA"/>
</dbReference>
<gene>
    <name evidence="4" type="ORF">FNK824_LOCUS25507</name>
    <name evidence="3" type="ORF">SEV965_LOCUS13234</name>
</gene>
<reference evidence="4" key="1">
    <citation type="submission" date="2021-02" db="EMBL/GenBank/DDBJ databases">
        <authorList>
            <person name="Nowell W R."/>
        </authorList>
    </citation>
    <scope>NUCLEOTIDE SEQUENCE</scope>
</reference>
<dbReference type="InterPro" id="IPR036770">
    <property type="entry name" value="Ankyrin_rpt-contain_sf"/>
</dbReference>
<feature type="domain" description="U-box" evidence="2">
    <location>
        <begin position="363"/>
        <end position="424"/>
    </location>
</feature>
<organism evidence="4 5">
    <name type="scientific">Rotaria sordida</name>
    <dbReference type="NCBI Taxonomy" id="392033"/>
    <lineage>
        <taxon>Eukaryota</taxon>
        <taxon>Metazoa</taxon>
        <taxon>Spiralia</taxon>
        <taxon>Gnathifera</taxon>
        <taxon>Rotifera</taxon>
        <taxon>Eurotatoria</taxon>
        <taxon>Bdelloidea</taxon>
        <taxon>Philodinida</taxon>
        <taxon>Philodinidae</taxon>
        <taxon>Rotaria</taxon>
    </lineage>
</organism>
<proteinExistence type="predicted"/>
<dbReference type="SUPFAM" id="SSF48403">
    <property type="entry name" value="Ankyrin repeat"/>
    <property type="match status" value="1"/>
</dbReference>
<dbReference type="GO" id="GO:0016567">
    <property type="term" value="P:protein ubiquitination"/>
    <property type="evidence" value="ECO:0007669"/>
    <property type="project" value="InterPro"/>
</dbReference>
<accession>A0A819NGC0</accession>
<sequence length="431" mass="48939">MANASPTYDQVYLKVKNGFTGDGTIWDQVYEYIRLHPNDLFLISPNRIWSIGHQIIYHGNLQLFKRLLELYNEKNPINIRSTTNDKPKPKTILDIANERQEYYKDQYQYIKRLFDQDTFIEACKKDDWPMIDAMLEKDRTLINEKPPYCSNYFIHHLVRYGDVRKFDEYNLHNNPLRLDLRNADGKTALDLATNANNQEIITELTRLLPVRERESTMSCELREDDRREDTDVREKNSQSTVSTPVPVRSSVLTPTSVRSPVPTPTSVEPPPATLARPPTTTSVQPPPSTSTRPPTTTSVQPPPSTSTRPPTTTSVQPPSSTSTRPPTTTSVQPPPSTSTRPPTTTSVQPSSSPKTVPPQVLKNLTCTLTKKIFADPVKASDGKTYERFAIKEYLVDNRLSPQTGEEMNDEFIDDIATKDLISRLRQQKLLP</sequence>
<feature type="compositionally biased region" description="Low complexity" evidence="1">
    <location>
        <begin position="273"/>
        <end position="358"/>
    </location>
</feature>
<evidence type="ECO:0000256" key="1">
    <source>
        <dbReference type="SAM" id="MobiDB-lite"/>
    </source>
</evidence>
<evidence type="ECO:0000313" key="4">
    <source>
        <dbReference type="EMBL" id="CAF3993036.1"/>
    </source>
</evidence>
<dbReference type="SUPFAM" id="SSF57850">
    <property type="entry name" value="RING/U-box"/>
    <property type="match status" value="1"/>
</dbReference>
<feature type="compositionally biased region" description="Low complexity" evidence="1">
    <location>
        <begin position="239"/>
        <end position="260"/>
    </location>
</feature>
<dbReference type="Proteomes" id="UP000663889">
    <property type="component" value="Unassembled WGS sequence"/>
</dbReference>
<dbReference type="Pfam" id="PF04564">
    <property type="entry name" value="U-box"/>
    <property type="match status" value="1"/>
</dbReference>
<dbReference type="Proteomes" id="UP000663874">
    <property type="component" value="Unassembled WGS sequence"/>
</dbReference>
<feature type="region of interest" description="Disordered" evidence="1">
    <location>
        <begin position="214"/>
        <end position="358"/>
    </location>
</feature>
<dbReference type="GO" id="GO:0004842">
    <property type="term" value="F:ubiquitin-protein transferase activity"/>
    <property type="evidence" value="ECO:0007669"/>
    <property type="project" value="InterPro"/>
</dbReference>
<feature type="compositionally biased region" description="Basic and acidic residues" evidence="1">
    <location>
        <begin position="214"/>
        <end position="236"/>
    </location>
</feature>
<comment type="caution">
    <text evidence="4">The sequence shown here is derived from an EMBL/GenBank/DDBJ whole genome shotgun (WGS) entry which is preliminary data.</text>
</comment>